<sequence length="91" mass="10534">MLTKYLLSAEPSEFSDSCLFLSAFRLQRAYCPFQVVCIKAIRSIEEGERKRVDKVLSWNTGTILFYIQGKLYPHHHFSYRPPTQFVATAVS</sequence>
<dbReference type="EMBL" id="JAHWXQ010000003">
    <property type="protein sequence ID" value="MBW3365860.1"/>
    <property type="molecule type" value="Genomic_DNA"/>
</dbReference>
<evidence type="ECO:0000313" key="1">
    <source>
        <dbReference type="EMBL" id="MBW3365860.1"/>
    </source>
</evidence>
<gene>
    <name evidence="1" type="ORF">KYK27_12440</name>
</gene>
<dbReference type="Proteomes" id="UP000774935">
    <property type="component" value="Unassembled WGS sequence"/>
</dbReference>
<reference evidence="1 2" key="1">
    <citation type="submission" date="2021-07" db="EMBL/GenBank/DDBJ databases">
        <authorList>
            <person name="Kim M.K."/>
        </authorList>
    </citation>
    <scope>NUCLEOTIDE SEQUENCE [LARGE SCALE GENOMIC DNA]</scope>
    <source>
        <strain evidence="1 2">HLY7-15</strain>
    </source>
</reference>
<evidence type="ECO:0000313" key="2">
    <source>
        <dbReference type="Proteomes" id="UP000774935"/>
    </source>
</evidence>
<proteinExistence type="predicted"/>
<comment type="caution">
    <text evidence="1">The sequence shown here is derived from an EMBL/GenBank/DDBJ whole genome shotgun (WGS) entry which is preliminary data.</text>
</comment>
<organism evidence="1 2">
    <name type="scientific">Pontibacter populi</name>
    <dbReference type="NCBI Taxonomy" id="890055"/>
    <lineage>
        <taxon>Bacteria</taxon>
        <taxon>Pseudomonadati</taxon>
        <taxon>Bacteroidota</taxon>
        <taxon>Cytophagia</taxon>
        <taxon>Cytophagales</taxon>
        <taxon>Hymenobacteraceae</taxon>
        <taxon>Pontibacter</taxon>
    </lineage>
</organism>
<dbReference type="RefSeq" id="WP_199110372.1">
    <property type="nucleotide sequence ID" value="NZ_JAHWXQ010000003.1"/>
</dbReference>
<accession>A0ABS6XCY3</accession>
<protein>
    <submittedName>
        <fullName evidence="1">Uncharacterized protein</fullName>
    </submittedName>
</protein>
<name>A0ABS6XCY3_9BACT</name>
<keyword evidence="2" id="KW-1185">Reference proteome</keyword>